<name>A0A6G1H1Q5_9PEZI</name>
<dbReference type="Proteomes" id="UP000800041">
    <property type="component" value="Unassembled WGS sequence"/>
</dbReference>
<dbReference type="AlphaFoldDB" id="A0A6G1H1Q5"/>
<feature type="compositionally biased region" description="Polar residues" evidence="1">
    <location>
        <begin position="177"/>
        <end position="194"/>
    </location>
</feature>
<accession>A0A6G1H1Q5</accession>
<dbReference type="OrthoDB" id="3941333at2759"/>
<evidence type="ECO:0000313" key="3">
    <source>
        <dbReference type="Proteomes" id="UP000800041"/>
    </source>
</evidence>
<evidence type="ECO:0000313" key="2">
    <source>
        <dbReference type="EMBL" id="KAF1986994.1"/>
    </source>
</evidence>
<proteinExistence type="predicted"/>
<evidence type="ECO:0000256" key="1">
    <source>
        <dbReference type="SAM" id="MobiDB-lite"/>
    </source>
</evidence>
<organism evidence="2 3">
    <name type="scientific">Aulographum hederae CBS 113979</name>
    <dbReference type="NCBI Taxonomy" id="1176131"/>
    <lineage>
        <taxon>Eukaryota</taxon>
        <taxon>Fungi</taxon>
        <taxon>Dikarya</taxon>
        <taxon>Ascomycota</taxon>
        <taxon>Pezizomycotina</taxon>
        <taxon>Dothideomycetes</taxon>
        <taxon>Pleosporomycetidae</taxon>
        <taxon>Aulographales</taxon>
        <taxon>Aulographaceae</taxon>
    </lineage>
</organism>
<dbReference type="EMBL" id="ML977154">
    <property type="protein sequence ID" value="KAF1986994.1"/>
    <property type="molecule type" value="Genomic_DNA"/>
</dbReference>
<gene>
    <name evidence="2" type="ORF">K402DRAFT_60846</name>
</gene>
<protein>
    <submittedName>
        <fullName evidence="2">Uncharacterized protein</fullName>
    </submittedName>
</protein>
<feature type="region of interest" description="Disordered" evidence="1">
    <location>
        <begin position="166"/>
        <end position="203"/>
    </location>
</feature>
<reference evidence="2" key="1">
    <citation type="journal article" date="2020" name="Stud. Mycol.">
        <title>101 Dothideomycetes genomes: a test case for predicting lifestyles and emergence of pathogens.</title>
        <authorList>
            <person name="Haridas S."/>
            <person name="Albert R."/>
            <person name="Binder M."/>
            <person name="Bloem J."/>
            <person name="Labutti K."/>
            <person name="Salamov A."/>
            <person name="Andreopoulos B."/>
            <person name="Baker S."/>
            <person name="Barry K."/>
            <person name="Bills G."/>
            <person name="Bluhm B."/>
            <person name="Cannon C."/>
            <person name="Castanera R."/>
            <person name="Culley D."/>
            <person name="Daum C."/>
            <person name="Ezra D."/>
            <person name="Gonzalez J."/>
            <person name="Henrissat B."/>
            <person name="Kuo A."/>
            <person name="Liang C."/>
            <person name="Lipzen A."/>
            <person name="Lutzoni F."/>
            <person name="Magnuson J."/>
            <person name="Mondo S."/>
            <person name="Nolan M."/>
            <person name="Ohm R."/>
            <person name="Pangilinan J."/>
            <person name="Park H.-J."/>
            <person name="Ramirez L."/>
            <person name="Alfaro M."/>
            <person name="Sun H."/>
            <person name="Tritt A."/>
            <person name="Yoshinaga Y."/>
            <person name="Zwiers L.-H."/>
            <person name="Turgeon B."/>
            <person name="Goodwin S."/>
            <person name="Spatafora J."/>
            <person name="Crous P."/>
            <person name="Grigoriev I."/>
        </authorList>
    </citation>
    <scope>NUCLEOTIDE SEQUENCE</scope>
    <source>
        <strain evidence="2">CBS 113979</strain>
    </source>
</reference>
<keyword evidence="3" id="KW-1185">Reference proteome</keyword>
<sequence>MVGLEISMCTGHARRITLWSAIQIFYGANANVELCRLHTLGDFECLKSCSGAKLLAENERKRKKWLTLDEALLNAVRSLKETGLNPGSHLKAWWSLDESPEVVTFESKPGQCNNWFRMMKDTHEVATFAIGSTACFEYAGTPGKYMSCSSRRHRRHSSERNTVLHTRLQMHPDSKPGQGSSDSVLPTEDSSPTSYFPLEHSFD</sequence>